<sequence>MFDSPAALWLRTSLAYPILETLHIIGLATLFGSLMIVDLRLLGLLRRLDLTALARSVLPCTLAGFALAAATGMTMFYARAGELIANPVFTAKIGLVMLAGCNAGMLHARGPLREDFTSRCQAGLSVLIWIAVIICGRWIAYI</sequence>
<keyword evidence="1" id="KW-0812">Transmembrane</keyword>
<gene>
    <name evidence="2" type="ORF">VVD49_08500</name>
</gene>
<evidence type="ECO:0000313" key="2">
    <source>
        <dbReference type="EMBL" id="MEC5385761.1"/>
    </source>
</evidence>
<comment type="caution">
    <text evidence="2">The sequence shown here is derived from an EMBL/GenBank/DDBJ whole genome shotgun (WGS) entry which is preliminary data.</text>
</comment>
<dbReference type="EMBL" id="JAYXHS010000001">
    <property type="protein sequence ID" value="MEC5385761.1"/>
    <property type="molecule type" value="Genomic_DNA"/>
</dbReference>
<accession>A0ABU6K2K0</accession>
<protein>
    <recommendedName>
        <fullName evidence="4">DUF2214 domain-containing protein</fullName>
    </recommendedName>
</protein>
<feature type="transmembrane region" description="Helical" evidence="1">
    <location>
        <begin position="57"/>
        <end position="78"/>
    </location>
</feature>
<keyword evidence="1" id="KW-0472">Membrane</keyword>
<evidence type="ECO:0000313" key="3">
    <source>
        <dbReference type="Proteomes" id="UP001331561"/>
    </source>
</evidence>
<reference evidence="2 3" key="1">
    <citation type="submission" date="2024-01" db="EMBL/GenBank/DDBJ databases">
        <title>Uliginosibacterium soil sp. nov.</title>
        <authorList>
            <person name="Lv Y."/>
        </authorList>
    </citation>
    <scope>NUCLEOTIDE SEQUENCE [LARGE SCALE GENOMIC DNA]</scope>
    <source>
        <strain evidence="2 3">H3</strain>
    </source>
</reference>
<evidence type="ECO:0008006" key="4">
    <source>
        <dbReference type="Google" id="ProtNLM"/>
    </source>
</evidence>
<name>A0ABU6K2K0_9RHOO</name>
<feature type="transmembrane region" description="Helical" evidence="1">
    <location>
        <begin position="84"/>
        <end position="108"/>
    </location>
</feature>
<keyword evidence="1" id="KW-1133">Transmembrane helix</keyword>
<proteinExistence type="predicted"/>
<feature type="transmembrane region" description="Helical" evidence="1">
    <location>
        <begin position="120"/>
        <end position="140"/>
    </location>
</feature>
<dbReference type="Proteomes" id="UP001331561">
    <property type="component" value="Unassembled WGS sequence"/>
</dbReference>
<evidence type="ECO:0000256" key="1">
    <source>
        <dbReference type="SAM" id="Phobius"/>
    </source>
</evidence>
<keyword evidence="3" id="KW-1185">Reference proteome</keyword>
<feature type="transmembrane region" description="Helical" evidence="1">
    <location>
        <begin position="22"/>
        <end position="45"/>
    </location>
</feature>
<dbReference type="RefSeq" id="WP_327598709.1">
    <property type="nucleotide sequence ID" value="NZ_JAYXHS010000001.1"/>
</dbReference>
<organism evidence="2 3">
    <name type="scientific">Uliginosibacterium silvisoli</name>
    <dbReference type="NCBI Taxonomy" id="3114758"/>
    <lineage>
        <taxon>Bacteria</taxon>
        <taxon>Pseudomonadati</taxon>
        <taxon>Pseudomonadota</taxon>
        <taxon>Betaproteobacteria</taxon>
        <taxon>Rhodocyclales</taxon>
        <taxon>Zoogloeaceae</taxon>
        <taxon>Uliginosibacterium</taxon>
    </lineage>
</organism>